<protein>
    <submittedName>
        <fullName evidence="5">Scyllo-inositol 2-dehydrogenase (NADP+)</fullName>
        <ecNumber evidence="5">1.1.1.371</ecNumber>
    </submittedName>
</protein>
<gene>
    <name evidence="5" type="ORF">GGQ96_001996</name>
</gene>
<keyword evidence="6" id="KW-1185">Reference proteome</keyword>
<reference evidence="5 6" key="1">
    <citation type="submission" date="2020-08" db="EMBL/GenBank/DDBJ databases">
        <title>Genomic Encyclopedia of Type Strains, Phase IV (KMG-IV): sequencing the most valuable type-strain genomes for metagenomic binning, comparative biology and taxonomic classification.</title>
        <authorList>
            <person name="Goeker M."/>
        </authorList>
    </citation>
    <scope>NUCLEOTIDE SEQUENCE [LARGE SCALE GENOMIC DNA]</scope>
    <source>
        <strain evidence="5 6">DSM 15867</strain>
    </source>
</reference>
<evidence type="ECO:0000313" key="6">
    <source>
        <dbReference type="Proteomes" id="UP000574769"/>
    </source>
</evidence>
<dbReference type="AlphaFoldDB" id="A0A7W7EXL8"/>
<comment type="similarity">
    <text evidence="1">Belongs to the Gfo/Idh/MocA family.</text>
</comment>
<evidence type="ECO:0000256" key="2">
    <source>
        <dbReference type="ARBA" id="ARBA00023002"/>
    </source>
</evidence>
<dbReference type="Proteomes" id="UP000574769">
    <property type="component" value="Unassembled WGS sequence"/>
</dbReference>
<dbReference type="InterPro" id="IPR036291">
    <property type="entry name" value="NAD(P)-bd_dom_sf"/>
</dbReference>
<feature type="domain" description="Gfo/Idh/MocA-like oxidoreductase N-terminal" evidence="3">
    <location>
        <begin position="8"/>
        <end position="123"/>
    </location>
</feature>
<feature type="domain" description="Gfo/Idh/MocA-like oxidoreductase C-terminal" evidence="4">
    <location>
        <begin position="137"/>
        <end position="345"/>
    </location>
</feature>
<accession>A0A7W7EXL8</accession>
<dbReference type="Gene3D" id="3.30.360.10">
    <property type="entry name" value="Dihydrodipicolinate Reductase, domain 2"/>
    <property type="match status" value="1"/>
</dbReference>
<keyword evidence="2 5" id="KW-0560">Oxidoreductase</keyword>
<dbReference type="PANTHER" id="PTHR43708:SF5">
    <property type="entry name" value="CONSERVED EXPRESSED OXIDOREDUCTASE (EUROFUNG)-RELATED"/>
    <property type="match status" value="1"/>
</dbReference>
<name>A0A7W7EXL8_9SPHN</name>
<dbReference type="SUPFAM" id="SSF55347">
    <property type="entry name" value="Glyceraldehyde-3-phosphate dehydrogenase-like, C-terminal domain"/>
    <property type="match status" value="1"/>
</dbReference>
<dbReference type="GO" id="GO:0102497">
    <property type="term" value="F:scyllo-inositol dehydrogenase (NADP+) activity"/>
    <property type="evidence" value="ECO:0007669"/>
    <property type="project" value="UniProtKB-EC"/>
</dbReference>
<dbReference type="Gene3D" id="3.40.50.720">
    <property type="entry name" value="NAD(P)-binding Rossmann-like Domain"/>
    <property type="match status" value="1"/>
</dbReference>
<dbReference type="PANTHER" id="PTHR43708">
    <property type="entry name" value="CONSERVED EXPRESSED OXIDOREDUCTASE (EUROFUNG)"/>
    <property type="match status" value="1"/>
</dbReference>
<evidence type="ECO:0000256" key="1">
    <source>
        <dbReference type="ARBA" id="ARBA00010928"/>
    </source>
</evidence>
<dbReference type="InterPro" id="IPR004104">
    <property type="entry name" value="Gfo/Idh/MocA-like_OxRdtase_C"/>
</dbReference>
<proteinExistence type="inferred from homology"/>
<dbReference type="SUPFAM" id="SSF51735">
    <property type="entry name" value="NAD(P)-binding Rossmann-fold domains"/>
    <property type="match status" value="1"/>
</dbReference>
<dbReference type="GO" id="GO:0000166">
    <property type="term" value="F:nucleotide binding"/>
    <property type="evidence" value="ECO:0007669"/>
    <property type="project" value="InterPro"/>
</dbReference>
<sequence length="345" mass="36208">MTQIPIATGLIGFGLAGSAFHAPLIAATPGLRLAGIASSRPETVAAAWPDARIFADPAALIADPAIALVVIATPNTSHATLARSALAAGKHVVIDKPFVADAADGPALIAAAEAAGRVLSVFHNRRWDSDFRTVSALVQGGALGDVVRCEMHWDRFRPAIKQGWREEPGVASGLLADLGPHLVDQALVLFGLPERVCADVVAQRPDAQVDDAFTLTFHYGVRRVTLAASTLTLAPRPRFALHGTHGHFAIHGLDPQEAVLRAGGRIDDPGFGVQEPSLDGVLTLADGHRRTVPSERGDWRLYYAGMAAAIRDGAPPPVAADDALAGLRLIDAARASAREGRTVRL</sequence>
<evidence type="ECO:0000259" key="3">
    <source>
        <dbReference type="Pfam" id="PF01408"/>
    </source>
</evidence>
<comment type="caution">
    <text evidence="5">The sequence shown here is derived from an EMBL/GenBank/DDBJ whole genome shotgun (WGS) entry which is preliminary data.</text>
</comment>
<evidence type="ECO:0000259" key="4">
    <source>
        <dbReference type="Pfam" id="PF02894"/>
    </source>
</evidence>
<dbReference type="EC" id="1.1.1.371" evidence="5"/>
<dbReference type="InterPro" id="IPR000683">
    <property type="entry name" value="Gfo/Idh/MocA-like_OxRdtase_N"/>
</dbReference>
<dbReference type="NCBIfam" id="NF008607">
    <property type="entry name" value="PRK11579.1"/>
    <property type="match status" value="1"/>
</dbReference>
<dbReference type="RefSeq" id="WP_184114099.1">
    <property type="nucleotide sequence ID" value="NZ_JACHNY010000003.1"/>
</dbReference>
<organism evidence="5 6">
    <name type="scientific">Sphingomonas abaci</name>
    <dbReference type="NCBI Taxonomy" id="237611"/>
    <lineage>
        <taxon>Bacteria</taxon>
        <taxon>Pseudomonadati</taxon>
        <taxon>Pseudomonadota</taxon>
        <taxon>Alphaproteobacteria</taxon>
        <taxon>Sphingomonadales</taxon>
        <taxon>Sphingomonadaceae</taxon>
        <taxon>Sphingomonas</taxon>
    </lineage>
</organism>
<dbReference type="Pfam" id="PF01408">
    <property type="entry name" value="GFO_IDH_MocA"/>
    <property type="match status" value="1"/>
</dbReference>
<dbReference type="EMBL" id="JACHNY010000003">
    <property type="protein sequence ID" value="MBB4617868.1"/>
    <property type="molecule type" value="Genomic_DNA"/>
</dbReference>
<dbReference type="Pfam" id="PF02894">
    <property type="entry name" value="GFO_IDH_MocA_C"/>
    <property type="match status" value="1"/>
</dbReference>
<dbReference type="InterPro" id="IPR051317">
    <property type="entry name" value="Gfo/Idh/MocA_oxidoreduct"/>
</dbReference>
<evidence type="ECO:0000313" key="5">
    <source>
        <dbReference type="EMBL" id="MBB4617868.1"/>
    </source>
</evidence>